<keyword evidence="5" id="KW-1185">Reference proteome</keyword>
<dbReference type="Pfam" id="PF09822">
    <property type="entry name" value="ABC_transp_aux"/>
    <property type="match status" value="1"/>
</dbReference>
<keyword evidence="1" id="KW-0472">Membrane</keyword>
<accession>A0A5M6ZIZ0</accession>
<proteinExistence type="predicted"/>
<name>A0A5M6ZIZ0_9PROT</name>
<dbReference type="InterPro" id="IPR019196">
    <property type="entry name" value="ABC_transp_unknown"/>
</dbReference>
<keyword evidence="1" id="KW-1133">Transmembrane helix</keyword>
<dbReference type="Proteomes" id="UP000325122">
    <property type="component" value="Unassembled WGS sequence"/>
</dbReference>
<organism evidence="4 5">
    <name type="scientific">Alkalicaulis satelles</name>
    <dbReference type="NCBI Taxonomy" id="2609175"/>
    <lineage>
        <taxon>Bacteria</taxon>
        <taxon>Pseudomonadati</taxon>
        <taxon>Pseudomonadota</taxon>
        <taxon>Alphaproteobacteria</taxon>
        <taxon>Maricaulales</taxon>
        <taxon>Maricaulaceae</taxon>
        <taxon>Alkalicaulis</taxon>
    </lineage>
</organism>
<dbReference type="RefSeq" id="WP_150022925.1">
    <property type="nucleotide sequence ID" value="NZ_VWOJ01000002.1"/>
</dbReference>
<comment type="caution">
    <text evidence="4">The sequence shown here is derived from an EMBL/GenBank/DDBJ whole genome shotgun (WGS) entry which is preliminary data.</text>
</comment>
<dbReference type="Pfam" id="PF23357">
    <property type="entry name" value="DUF7088"/>
    <property type="match status" value="1"/>
</dbReference>
<sequence length="615" mass="65934">MSAGRFVAVMLASLLIGFAGFNLFMRASLEGVRLDLTEDGLYAISPGAMEVIGRIGEPVSLTFYYSRAEAARYPALRAYGARVRELLRTLAARSGGRLLLEEIDPAPFSSDEDAALAAGLSPLGAEDGGQIFFGLTARNALDELRAIAFFDPANEARLEYEIIRAVTELERERTPVIAIATSLPLAPARGGAPSNPIIAELAQAYEIVWLDSDFDAIPAQTDALFLLHPEPLDEIQAYLIDQFVLARGRVLAAVDPLSHFALKPGPDGLPPLRAQRYSDLGGLLAHWGVLYDTNTVAMDAEAGLPVQIQEGGRTRMRAYPLWFSVPPSGLDQDLPAVAALSRGINLGSPGAISPAPGLEDRFSALIITGPEAARVDVDRAAVSPSPEELMRQYEPSPDAPLVIGARVSGRFPSAFPDGPPAGEGMFAPGAHLSQSQIRSEIVILADTDLFDPAFFRRSDPVQGEQAVADNAALVLNLADWLAGDPALVGLRARASSDRPMTRVERLRSEAEARYLALETTLQSDLAEAEARLAVLSRAGQASALGGAAGDSAREADALRARIAEDRARLRAIERGFRVEIDALERALMFWTLWVPAGGVALAGLGFGLYRRWRRS</sequence>
<dbReference type="InterPro" id="IPR055396">
    <property type="entry name" value="DUF7088"/>
</dbReference>
<evidence type="ECO:0000313" key="4">
    <source>
        <dbReference type="EMBL" id="KAA5803657.1"/>
    </source>
</evidence>
<evidence type="ECO:0000256" key="1">
    <source>
        <dbReference type="SAM" id="Phobius"/>
    </source>
</evidence>
<keyword evidence="1" id="KW-0812">Transmembrane</keyword>
<evidence type="ECO:0000259" key="3">
    <source>
        <dbReference type="Pfam" id="PF23357"/>
    </source>
</evidence>
<dbReference type="AlphaFoldDB" id="A0A5M6ZIZ0"/>
<gene>
    <name evidence="4" type="ORF">F1654_07600</name>
</gene>
<evidence type="ECO:0000259" key="2">
    <source>
        <dbReference type="Pfam" id="PF09822"/>
    </source>
</evidence>
<feature type="domain" description="ABC-type uncharacterised transport system" evidence="2">
    <location>
        <begin position="175"/>
        <end position="476"/>
    </location>
</feature>
<feature type="domain" description="DUF7088" evidence="3">
    <location>
        <begin position="38"/>
        <end position="136"/>
    </location>
</feature>
<evidence type="ECO:0000313" key="5">
    <source>
        <dbReference type="Proteomes" id="UP000325122"/>
    </source>
</evidence>
<feature type="transmembrane region" description="Helical" evidence="1">
    <location>
        <begin position="587"/>
        <end position="609"/>
    </location>
</feature>
<protein>
    <submittedName>
        <fullName evidence="4">Uncharacterized protein</fullName>
    </submittedName>
</protein>
<reference evidence="4 5" key="1">
    <citation type="submission" date="2019-09" db="EMBL/GenBank/DDBJ databases">
        <authorList>
            <person name="Kevbrin V."/>
            <person name="Grouzdev D.S."/>
        </authorList>
    </citation>
    <scope>NUCLEOTIDE SEQUENCE [LARGE SCALE GENOMIC DNA]</scope>
    <source>
        <strain evidence="4 5">G-192</strain>
    </source>
</reference>
<dbReference type="EMBL" id="VWOJ01000002">
    <property type="protein sequence ID" value="KAA5803657.1"/>
    <property type="molecule type" value="Genomic_DNA"/>
</dbReference>